<reference evidence="9 10" key="1">
    <citation type="journal article" date="2017" name="Nat. Commun.">
        <title>Genome assembly with in vitro proximity ligation data and whole-genome triplication in lettuce.</title>
        <authorList>
            <person name="Reyes-Chin-Wo S."/>
            <person name="Wang Z."/>
            <person name="Yang X."/>
            <person name="Kozik A."/>
            <person name="Arikit S."/>
            <person name="Song C."/>
            <person name="Xia L."/>
            <person name="Froenicke L."/>
            <person name="Lavelle D.O."/>
            <person name="Truco M.J."/>
            <person name="Xia R."/>
            <person name="Zhu S."/>
            <person name="Xu C."/>
            <person name="Xu H."/>
            <person name="Xu X."/>
            <person name="Cox K."/>
            <person name="Korf I."/>
            <person name="Meyers B.C."/>
            <person name="Michelmore R.W."/>
        </authorList>
    </citation>
    <scope>NUCLEOTIDE SEQUENCE [LARGE SCALE GENOMIC DNA]</scope>
    <source>
        <strain evidence="10">cv. Salinas</strain>
        <tissue evidence="9">Seedlings</tissue>
    </source>
</reference>
<dbReference type="Gene3D" id="3.30.1370.210">
    <property type="match status" value="1"/>
</dbReference>
<dbReference type="PROSITE" id="PS50103">
    <property type="entry name" value="ZF_C3H1"/>
    <property type="match status" value="1"/>
</dbReference>
<evidence type="ECO:0000256" key="2">
    <source>
        <dbReference type="ARBA" id="ARBA00022737"/>
    </source>
</evidence>
<dbReference type="PANTHER" id="PTHR14493:SF50">
    <property type="entry name" value="RING FINGER PROTEIN UNKEMPT"/>
    <property type="match status" value="1"/>
</dbReference>
<evidence type="ECO:0000256" key="4">
    <source>
        <dbReference type="ARBA" id="ARBA00022833"/>
    </source>
</evidence>
<dbReference type="InterPro" id="IPR036770">
    <property type="entry name" value="Ankyrin_rpt-contain_sf"/>
</dbReference>
<dbReference type="Gene3D" id="1.25.40.20">
    <property type="entry name" value="Ankyrin repeat-containing domain"/>
    <property type="match status" value="1"/>
</dbReference>
<sequence length="530" mass="60021">MQTFLFFWVLNIYYYNSKDCFPRFLKKHVDQLIFKTPSASLFEDMNDSIKIIRPDSSFSNLLELAANNDVDGCKQSITRIPSAINEVGLWYGRQRSSKRMLMEHRTPLMIAATYGSLDVVKLILSFTEVDVNSSCGLDKTTALHCAASGGSSNAFDVIKILLISGADPDLVDADGRRPVDVLLVPPNLPNLKISLEKLLKNDGFWVEQEDDFTCFKSNEKKEYPIDPFFPDLKSDAYSTDEFRMFAFKIRPCSRAYSHDWTECPFIHPGESARRRDPRKIHYSCVPCPDFKKGQCRRGDLCEFAHGVFECWLHPAQYRTRLCKDGTFCARRVCFFAHTPEELRPLYVSTGSAMPSPRSSPAAASTMSPPFSPPPMLQLHGGNLQASRLRLSFNARDVHAEELKLLLDLEMHQRQQAAVNLFSPVNTFSPKGYEYWGSPRGMEQQQPHLPPFSPQFSKWDYAKKVDWSVNGGEQAPARRLQVTEPDVSWVQSLVKEPPPPVAAVEPPETEKNDHAALGAWLENMQLDQIVA</sequence>
<dbReference type="SUPFAM" id="SSF48403">
    <property type="entry name" value="Ankyrin repeat"/>
    <property type="match status" value="1"/>
</dbReference>
<keyword evidence="2" id="KW-0677">Repeat</keyword>
<dbReference type="Proteomes" id="UP000235145">
    <property type="component" value="Unassembled WGS sequence"/>
</dbReference>
<dbReference type="SMART" id="SM00248">
    <property type="entry name" value="ANK"/>
    <property type="match status" value="2"/>
</dbReference>
<name>A0A9R1XP25_LACSA</name>
<feature type="zinc finger region" description="C3H1-type" evidence="7">
    <location>
        <begin position="286"/>
        <end position="308"/>
    </location>
</feature>
<dbReference type="PROSITE" id="PS50088">
    <property type="entry name" value="ANK_REPEAT"/>
    <property type="match status" value="1"/>
</dbReference>
<evidence type="ECO:0000259" key="8">
    <source>
        <dbReference type="PROSITE" id="PS50103"/>
    </source>
</evidence>
<dbReference type="InterPro" id="IPR057444">
    <property type="entry name" value="Znf-CCCH_AtC3H23-like"/>
</dbReference>
<evidence type="ECO:0000256" key="1">
    <source>
        <dbReference type="ARBA" id="ARBA00022723"/>
    </source>
</evidence>
<evidence type="ECO:0000313" key="10">
    <source>
        <dbReference type="Proteomes" id="UP000235145"/>
    </source>
</evidence>
<keyword evidence="1 7" id="KW-0479">Metal-binding</keyword>
<dbReference type="GO" id="GO:0003677">
    <property type="term" value="F:DNA binding"/>
    <property type="evidence" value="ECO:0007669"/>
    <property type="project" value="UniProtKB-KW"/>
</dbReference>
<gene>
    <name evidence="9" type="ORF">LSAT_V11C200086820</name>
</gene>
<evidence type="ECO:0000256" key="6">
    <source>
        <dbReference type="PROSITE-ProRule" id="PRU00023"/>
    </source>
</evidence>
<dbReference type="InterPro" id="IPR045234">
    <property type="entry name" value="Unkempt-like"/>
</dbReference>
<evidence type="ECO:0000313" key="9">
    <source>
        <dbReference type="EMBL" id="KAJ0222070.1"/>
    </source>
</evidence>
<accession>A0A9R1XP25</accession>
<proteinExistence type="predicted"/>
<feature type="domain" description="C3H1-type" evidence="8">
    <location>
        <begin position="286"/>
        <end position="308"/>
    </location>
</feature>
<dbReference type="SMART" id="SM00356">
    <property type="entry name" value="ZnF_C3H1"/>
    <property type="match status" value="2"/>
</dbReference>
<dbReference type="PROSITE" id="PS50297">
    <property type="entry name" value="ANK_REP_REGION"/>
    <property type="match status" value="1"/>
</dbReference>
<dbReference type="Pfam" id="PF00642">
    <property type="entry name" value="zf-CCCH"/>
    <property type="match status" value="1"/>
</dbReference>
<evidence type="ECO:0000256" key="3">
    <source>
        <dbReference type="ARBA" id="ARBA00022771"/>
    </source>
</evidence>
<dbReference type="GO" id="GO:0008270">
    <property type="term" value="F:zinc ion binding"/>
    <property type="evidence" value="ECO:0007669"/>
    <property type="project" value="UniProtKB-KW"/>
</dbReference>
<dbReference type="GO" id="GO:0006355">
    <property type="term" value="P:regulation of DNA-templated transcription"/>
    <property type="evidence" value="ECO:0007669"/>
    <property type="project" value="UniProtKB-ARBA"/>
</dbReference>
<dbReference type="AlphaFoldDB" id="A0A9R1XP25"/>
<keyword evidence="6" id="KW-0040">ANK repeat</keyword>
<dbReference type="EMBL" id="NBSK02000002">
    <property type="protein sequence ID" value="KAJ0222070.1"/>
    <property type="molecule type" value="Genomic_DNA"/>
</dbReference>
<keyword evidence="4 7" id="KW-0862">Zinc</keyword>
<dbReference type="Pfam" id="PF12796">
    <property type="entry name" value="Ank_2"/>
    <property type="match status" value="1"/>
</dbReference>
<comment type="caution">
    <text evidence="9">The sequence shown here is derived from an EMBL/GenBank/DDBJ whole genome shotgun (WGS) entry which is preliminary data.</text>
</comment>
<keyword evidence="3 7" id="KW-0863">Zinc-finger</keyword>
<protein>
    <recommendedName>
        <fullName evidence="8">C3H1-type domain-containing protein</fullName>
    </recommendedName>
</protein>
<evidence type="ECO:0000256" key="7">
    <source>
        <dbReference type="PROSITE-ProRule" id="PRU00723"/>
    </source>
</evidence>
<dbReference type="FunFam" id="3.30.1370.210:FF:000009">
    <property type="entry name" value="Zinc finger CCCH domain-containing protein 66"/>
    <property type="match status" value="1"/>
</dbReference>
<keyword evidence="10" id="KW-1185">Reference proteome</keyword>
<dbReference type="PANTHER" id="PTHR14493">
    <property type="entry name" value="UNKEMPT FAMILY MEMBER"/>
    <property type="match status" value="1"/>
</dbReference>
<organism evidence="9 10">
    <name type="scientific">Lactuca sativa</name>
    <name type="common">Garden lettuce</name>
    <dbReference type="NCBI Taxonomy" id="4236"/>
    <lineage>
        <taxon>Eukaryota</taxon>
        <taxon>Viridiplantae</taxon>
        <taxon>Streptophyta</taxon>
        <taxon>Embryophyta</taxon>
        <taxon>Tracheophyta</taxon>
        <taxon>Spermatophyta</taxon>
        <taxon>Magnoliopsida</taxon>
        <taxon>eudicotyledons</taxon>
        <taxon>Gunneridae</taxon>
        <taxon>Pentapetalae</taxon>
        <taxon>asterids</taxon>
        <taxon>campanulids</taxon>
        <taxon>Asterales</taxon>
        <taxon>Asteraceae</taxon>
        <taxon>Cichorioideae</taxon>
        <taxon>Cichorieae</taxon>
        <taxon>Lactucinae</taxon>
        <taxon>Lactuca</taxon>
    </lineage>
</organism>
<evidence type="ECO:0000256" key="5">
    <source>
        <dbReference type="ARBA" id="ARBA00023125"/>
    </source>
</evidence>
<dbReference type="InterPro" id="IPR002110">
    <property type="entry name" value="Ankyrin_rpt"/>
</dbReference>
<dbReference type="Pfam" id="PF25512">
    <property type="entry name" value="zf-CCCH_AtC3H23"/>
    <property type="match status" value="1"/>
</dbReference>
<dbReference type="InterPro" id="IPR000571">
    <property type="entry name" value="Znf_CCCH"/>
</dbReference>
<feature type="repeat" description="ANK" evidence="6">
    <location>
        <begin position="138"/>
        <end position="173"/>
    </location>
</feature>
<keyword evidence="5" id="KW-0238">DNA-binding</keyword>